<dbReference type="Proteomes" id="UP001194468">
    <property type="component" value="Unassembled WGS sequence"/>
</dbReference>
<dbReference type="InterPro" id="IPR007073">
    <property type="entry name" value="RNA_pol_Rpb1_7"/>
</dbReference>
<evidence type="ECO:0000256" key="12">
    <source>
        <dbReference type="ARBA" id="ARBA00023163"/>
    </source>
</evidence>
<proteinExistence type="predicted"/>
<reference evidence="16" key="2">
    <citation type="journal article" date="2020" name="Nat. Commun.">
        <title>Large-scale genome sequencing of mycorrhizal fungi provides insights into the early evolution of symbiotic traits.</title>
        <authorList>
            <person name="Miyauchi S."/>
            <person name="Kiss E."/>
            <person name="Kuo A."/>
            <person name="Drula E."/>
            <person name="Kohler A."/>
            <person name="Sanchez-Garcia M."/>
            <person name="Morin E."/>
            <person name="Andreopoulos B."/>
            <person name="Barry K.W."/>
            <person name="Bonito G."/>
            <person name="Buee M."/>
            <person name="Carver A."/>
            <person name="Chen C."/>
            <person name="Cichocki N."/>
            <person name="Clum A."/>
            <person name="Culley D."/>
            <person name="Crous P.W."/>
            <person name="Fauchery L."/>
            <person name="Girlanda M."/>
            <person name="Hayes R.D."/>
            <person name="Keri Z."/>
            <person name="LaButti K."/>
            <person name="Lipzen A."/>
            <person name="Lombard V."/>
            <person name="Magnuson J."/>
            <person name="Maillard F."/>
            <person name="Murat C."/>
            <person name="Nolan M."/>
            <person name="Ohm R.A."/>
            <person name="Pangilinan J."/>
            <person name="Pereira M.F."/>
            <person name="Perotto S."/>
            <person name="Peter M."/>
            <person name="Pfister S."/>
            <person name="Riley R."/>
            <person name="Sitrit Y."/>
            <person name="Stielow J.B."/>
            <person name="Szollosi G."/>
            <person name="Zifcakova L."/>
            <person name="Stursova M."/>
            <person name="Spatafora J.W."/>
            <person name="Tedersoo L."/>
            <person name="Vaario L.M."/>
            <person name="Yamada A."/>
            <person name="Yan M."/>
            <person name="Wang P."/>
            <person name="Xu J."/>
            <person name="Bruns T."/>
            <person name="Baldrian P."/>
            <person name="Vilgalys R."/>
            <person name="Dunand C."/>
            <person name="Henrissat B."/>
            <person name="Grigoriev I.V."/>
            <person name="Hibbett D."/>
            <person name="Nagy L.G."/>
            <person name="Martin F.M."/>
        </authorList>
    </citation>
    <scope>NUCLEOTIDE SEQUENCE</scope>
    <source>
        <strain evidence="16">BED1</strain>
    </source>
</reference>
<feature type="domain" description="RNA polymerase Rpb1" evidence="15">
    <location>
        <begin position="1"/>
        <end position="285"/>
    </location>
</feature>
<dbReference type="EC" id="2.7.7.6" evidence="2"/>
<dbReference type="Pfam" id="PF04998">
    <property type="entry name" value="RNA_pol_Rpb1_5"/>
    <property type="match status" value="1"/>
</dbReference>
<evidence type="ECO:0000313" key="16">
    <source>
        <dbReference type="EMBL" id="KAF8427563.1"/>
    </source>
</evidence>
<dbReference type="EMBL" id="WHUW01000079">
    <property type="protein sequence ID" value="KAF8427563.1"/>
    <property type="molecule type" value="Genomic_DNA"/>
</dbReference>
<dbReference type="PROSITE" id="PS00115">
    <property type="entry name" value="RNA_POL_II_REPEAT"/>
    <property type="match status" value="1"/>
</dbReference>
<evidence type="ECO:0000256" key="6">
    <source>
        <dbReference type="ARBA" id="ARBA00022695"/>
    </source>
</evidence>
<dbReference type="AlphaFoldDB" id="A0AAD4G8W7"/>
<comment type="subcellular location">
    <subcellularLocation>
        <location evidence="1">Nucleus</location>
    </subcellularLocation>
</comment>
<evidence type="ECO:0000259" key="15">
    <source>
        <dbReference type="Pfam" id="PF04998"/>
    </source>
</evidence>
<keyword evidence="7" id="KW-0479">Metal-binding</keyword>
<keyword evidence="17" id="KW-1185">Reference proteome</keyword>
<accession>A0AAD4G8W7</accession>
<dbReference type="Gene3D" id="3.30.1360.140">
    <property type="match status" value="1"/>
</dbReference>
<dbReference type="GO" id="GO:0003677">
    <property type="term" value="F:DNA binding"/>
    <property type="evidence" value="ECO:0007669"/>
    <property type="project" value="UniProtKB-KW"/>
</dbReference>
<comment type="caution">
    <text evidence="16">The sequence shown here is derived from an EMBL/GenBank/DDBJ whole genome shotgun (WGS) entry which is preliminary data.</text>
</comment>
<evidence type="ECO:0000256" key="8">
    <source>
        <dbReference type="ARBA" id="ARBA00022737"/>
    </source>
</evidence>
<keyword evidence="11" id="KW-0238">DNA-binding</keyword>
<keyword evidence="9" id="KW-0862">Zinc</keyword>
<protein>
    <recommendedName>
        <fullName evidence="2">DNA-directed RNA polymerase</fullName>
        <ecNumber evidence="2">2.7.7.6</ecNumber>
    </recommendedName>
</protein>
<keyword evidence="12" id="KW-0804">Transcription</keyword>
<gene>
    <name evidence="16" type="ORF">L210DRAFT_3738152</name>
</gene>
<dbReference type="Gene3D" id="1.10.150.390">
    <property type="match status" value="1"/>
</dbReference>
<evidence type="ECO:0000259" key="14">
    <source>
        <dbReference type="Pfam" id="PF04990"/>
    </source>
</evidence>
<keyword evidence="5" id="KW-0808">Transferase</keyword>
<evidence type="ECO:0000256" key="7">
    <source>
        <dbReference type="ARBA" id="ARBA00022723"/>
    </source>
</evidence>
<organism evidence="16 17">
    <name type="scientific">Boletus edulis BED1</name>
    <dbReference type="NCBI Taxonomy" id="1328754"/>
    <lineage>
        <taxon>Eukaryota</taxon>
        <taxon>Fungi</taxon>
        <taxon>Dikarya</taxon>
        <taxon>Basidiomycota</taxon>
        <taxon>Agaricomycotina</taxon>
        <taxon>Agaricomycetes</taxon>
        <taxon>Agaricomycetidae</taxon>
        <taxon>Boletales</taxon>
        <taxon>Boletineae</taxon>
        <taxon>Boletaceae</taxon>
        <taxon>Boletoideae</taxon>
        <taxon>Boletus</taxon>
    </lineage>
</organism>
<evidence type="ECO:0000256" key="11">
    <source>
        <dbReference type="ARBA" id="ARBA00023125"/>
    </source>
</evidence>
<feature type="domain" description="RNA polymerase Rpb1" evidence="14">
    <location>
        <begin position="87"/>
        <end position="164"/>
    </location>
</feature>
<evidence type="ECO:0000256" key="10">
    <source>
        <dbReference type="ARBA" id="ARBA00022842"/>
    </source>
</evidence>
<keyword evidence="10" id="KW-0460">Magnesium</keyword>
<reference evidence="16" key="1">
    <citation type="submission" date="2019-10" db="EMBL/GenBank/DDBJ databases">
        <authorList>
            <consortium name="DOE Joint Genome Institute"/>
            <person name="Kuo A."/>
            <person name="Miyauchi S."/>
            <person name="Kiss E."/>
            <person name="Drula E."/>
            <person name="Kohler A."/>
            <person name="Sanchez-Garcia M."/>
            <person name="Andreopoulos B."/>
            <person name="Barry K.W."/>
            <person name="Bonito G."/>
            <person name="Buee M."/>
            <person name="Carver A."/>
            <person name="Chen C."/>
            <person name="Cichocki N."/>
            <person name="Clum A."/>
            <person name="Culley D."/>
            <person name="Crous P.W."/>
            <person name="Fauchery L."/>
            <person name="Girlanda M."/>
            <person name="Hayes R."/>
            <person name="Keri Z."/>
            <person name="LaButti K."/>
            <person name="Lipzen A."/>
            <person name="Lombard V."/>
            <person name="Magnuson J."/>
            <person name="Maillard F."/>
            <person name="Morin E."/>
            <person name="Murat C."/>
            <person name="Nolan M."/>
            <person name="Ohm R."/>
            <person name="Pangilinan J."/>
            <person name="Pereira M."/>
            <person name="Perotto S."/>
            <person name="Peter M."/>
            <person name="Riley R."/>
            <person name="Sitrit Y."/>
            <person name="Stielow B."/>
            <person name="Szollosi G."/>
            <person name="Zifcakova L."/>
            <person name="Stursova M."/>
            <person name="Spatafora J.W."/>
            <person name="Tedersoo L."/>
            <person name="Vaario L.-M."/>
            <person name="Yamada A."/>
            <person name="Yan M."/>
            <person name="Wang P."/>
            <person name="Xu J."/>
            <person name="Bruns T."/>
            <person name="Baldrian P."/>
            <person name="Vilgalys R."/>
            <person name="Henrissat B."/>
            <person name="Grigoriev I.V."/>
            <person name="Hibbett D."/>
            <person name="Nagy L.G."/>
            <person name="Martin F.M."/>
        </authorList>
    </citation>
    <scope>NUCLEOTIDE SEQUENCE</scope>
    <source>
        <strain evidence="16">BED1</strain>
    </source>
</reference>
<dbReference type="PANTHER" id="PTHR19376:SF37">
    <property type="entry name" value="DNA-DIRECTED RNA POLYMERASE II SUBUNIT RPB1"/>
    <property type="match status" value="1"/>
</dbReference>
<dbReference type="InterPro" id="IPR045867">
    <property type="entry name" value="DNA-dir_RpoC_beta_prime"/>
</dbReference>
<keyword evidence="13" id="KW-0539">Nucleus</keyword>
<dbReference type="InterPro" id="IPR038593">
    <property type="entry name" value="RNA_pol_Rpb1_7_sf"/>
</dbReference>
<evidence type="ECO:0000256" key="4">
    <source>
        <dbReference type="ARBA" id="ARBA00022553"/>
    </source>
</evidence>
<dbReference type="FunFam" id="1.10.150.390:FF:000001">
    <property type="entry name" value="DNA-directed RNA polymerase subunit"/>
    <property type="match status" value="1"/>
</dbReference>
<evidence type="ECO:0000256" key="3">
    <source>
        <dbReference type="ARBA" id="ARBA00022478"/>
    </source>
</evidence>
<dbReference type="InterPro" id="IPR000684">
    <property type="entry name" value="RNA_pol_II_repeat_euk"/>
</dbReference>
<keyword evidence="3" id="KW-0240">DNA-directed RNA polymerase</keyword>
<evidence type="ECO:0000256" key="9">
    <source>
        <dbReference type="ARBA" id="ARBA00022833"/>
    </source>
</evidence>
<dbReference type="InterPro" id="IPR007081">
    <property type="entry name" value="RNA_pol_Rpb1_5"/>
</dbReference>
<dbReference type="GO" id="GO:0006366">
    <property type="term" value="P:transcription by RNA polymerase II"/>
    <property type="evidence" value="ECO:0007669"/>
    <property type="project" value="InterPro"/>
</dbReference>
<keyword evidence="4" id="KW-0597">Phosphoprotein</keyword>
<keyword evidence="8" id="KW-0677">Repeat</keyword>
<sequence>MCGTLTAQSIGELATQMTLNTFHYTGVSSKNVTLGVLRLKEIINVATNIKTLLLSVYLAPELVESPGKECRTRVGVYVTPNCHCCCRNLMIDRKLTMAYVAGWIVESFKTDLFVIWSEDNSEKLVIRCHVLGGADKDEDGMGAVEEDIFLRQLENTMLNSVNLRGVPSICRVFLQEHDKVFHNEEGSIKTKKEWMLETDGVNLKTVMTIDGVDFTQTYSNSCVEAFNVLGIEAARATIMRELRGVIEFDGSYVNYRHLTLLCDLMTHRGTLMAITRHGINRADMGALMRCSFEETVEILMEAAAVGEKDDCHGIAENVMFGQLAPMGTGAFDVALDIDMLKDTIIDHRLPVQNMLTAHMDGGITPGQVAMTPYDTNSHAWSETAFKGESAAFSPLAVQGGEDAASFSFLGYRQSPLGTGGMSPAGPGYSPSSPNAYPPTSPYVPQSPFGGATSPFRTSPYASSLFYDRGRAPTSPTYSLTSPALNLTSPGYSPTSLRYSPTSPSFSPMSPRYSIAPSLHHSALRHCALTSPAYSPTSPQWSPPSPT</sequence>
<name>A0AAD4G8W7_BOLED</name>
<dbReference type="GO" id="GO:0003899">
    <property type="term" value="F:DNA-directed RNA polymerase activity"/>
    <property type="evidence" value="ECO:0007669"/>
    <property type="project" value="UniProtKB-EC"/>
</dbReference>
<dbReference type="Pfam" id="PF04990">
    <property type="entry name" value="RNA_pol_Rpb1_7"/>
    <property type="match status" value="1"/>
</dbReference>
<evidence type="ECO:0000256" key="5">
    <source>
        <dbReference type="ARBA" id="ARBA00022679"/>
    </source>
</evidence>
<dbReference type="GO" id="GO:0046872">
    <property type="term" value="F:metal ion binding"/>
    <property type="evidence" value="ECO:0007669"/>
    <property type="project" value="UniProtKB-KW"/>
</dbReference>
<evidence type="ECO:0000313" key="17">
    <source>
        <dbReference type="Proteomes" id="UP001194468"/>
    </source>
</evidence>
<dbReference type="GO" id="GO:0005665">
    <property type="term" value="C:RNA polymerase II, core complex"/>
    <property type="evidence" value="ECO:0007669"/>
    <property type="project" value="TreeGrafter"/>
</dbReference>
<dbReference type="PANTHER" id="PTHR19376">
    <property type="entry name" value="DNA-DIRECTED RNA POLYMERASE"/>
    <property type="match status" value="1"/>
</dbReference>
<evidence type="ECO:0000256" key="2">
    <source>
        <dbReference type="ARBA" id="ARBA00012418"/>
    </source>
</evidence>
<keyword evidence="6" id="KW-0548">Nucleotidyltransferase</keyword>
<dbReference type="SUPFAM" id="SSF64484">
    <property type="entry name" value="beta and beta-prime subunits of DNA dependent RNA-polymerase"/>
    <property type="match status" value="1"/>
</dbReference>
<evidence type="ECO:0000256" key="13">
    <source>
        <dbReference type="ARBA" id="ARBA00023242"/>
    </source>
</evidence>
<dbReference type="CDD" id="cd02584">
    <property type="entry name" value="RNAP_II_Rpb1_C"/>
    <property type="match status" value="1"/>
</dbReference>
<evidence type="ECO:0000256" key="1">
    <source>
        <dbReference type="ARBA" id="ARBA00004123"/>
    </source>
</evidence>